<evidence type="ECO:0000259" key="1">
    <source>
        <dbReference type="PROSITE" id="PS51462"/>
    </source>
</evidence>
<dbReference type="AlphaFoldDB" id="A0A4Q7NNK9"/>
<dbReference type="Gene3D" id="3.90.79.10">
    <property type="entry name" value="Nucleoside Triphosphate Pyrophosphohydrolase"/>
    <property type="match status" value="1"/>
</dbReference>
<dbReference type="SUPFAM" id="SSF55811">
    <property type="entry name" value="Nudix"/>
    <property type="match status" value="1"/>
</dbReference>
<sequence length="156" mass="16973">MKRSAGLLVWRRGAEGVEVLLAHPGGPLFAGKDDGHWSIPKGEYDADKPALAAANREFAEEIGVAPPPGDPVPLGDSRQSSGKVNTIWAVEGDLDVTEVSSNLFPMEWPPRSGRIQEFPEIDRADWFSLPAARVKLFASQQVFLDRLEQTVVGSQP</sequence>
<reference evidence="2 3" key="1">
    <citation type="submission" date="2019-02" db="EMBL/GenBank/DDBJ databases">
        <title>Genomic Encyclopedia of Type Strains, Phase IV (KMG-IV): sequencing the most valuable type-strain genomes for metagenomic binning, comparative biology and taxonomic classification.</title>
        <authorList>
            <person name="Goeker M."/>
        </authorList>
    </citation>
    <scope>NUCLEOTIDE SEQUENCE [LARGE SCALE GENOMIC DNA]</scope>
    <source>
        <strain evidence="2 3">DSM 45622</strain>
    </source>
</reference>
<dbReference type="PANTHER" id="PTHR21340">
    <property type="entry name" value="DIADENOSINE 5,5-P1,P4-TETRAPHOSPHATE PYROPHOSPHOHYDROLASE MUTT"/>
    <property type="match status" value="1"/>
</dbReference>
<dbReference type="RefSeq" id="WP_130493038.1">
    <property type="nucleotide sequence ID" value="NZ_SGXD01000003.1"/>
</dbReference>
<dbReference type="GO" id="GO:0004081">
    <property type="term" value="F:bis(5'-nucleosyl)-tetraphosphatase (asymmetrical) activity"/>
    <property type="evidence" value="ECO:0007669"/>
    <property type="project" value="TreeGrafter"/>
</dbReference>
<dbReference type="InterPro" id="IPR015797">
    <property type="entry name" value="NUDIX_hydrolase-like_dom_sf"/>
</dbReference>
<comment type="caution">
    <text evidence="2">The sequence shown here is derived from an EMBL/GenBank/DDBJ whole genome shotgun (WGS) entry which is preliminary data.</text>
</comment>
<dbReference type="OrthoDB" id="954553at2"/>
<dbReference type="CDD" id="cd04662">
    <property type="entry name" value="NUDIX_Hydrolase"/>
    <property type="match status" value="1"/>
</dbReference>
<dbReference type="GO" id="GO:0006754">
    <property type="term" value="P:ATP biosynthetic process"/>
    <property type="evidence" value="ECO:0007669"/>
    <property type="project" value="TreeGrafter"/>
</dbReference>
<name>A0A4Q7NNK9_9ACTN</name>
<organism evidence="2 3">
    <name type="scientific">Motilibacter rhizosphaerae</name>
    <dbReference type="NCBI Taxonomy" id="598652"/>
    <lineage>
        <taxon>Bacteria</taxon>
        <taxon>Bacillati</taxon>
        <taxon>Actinomycetota</taxon>
        <taxon>Actinomycetes</taxon>
        <taxon>Motilibacterales</taxon>
        <taxon>Motilibacteraceae</taxon>
        <taxon>Motilibacter</taxon>
    </lineage>
</organism>
<dbReference type="InterPro" id="IPR051325">
    <property type="entry name" value="Nudix_hydrolase_domain"/>
</dbReference>
<dbReference type="Pfam" id="PF00293">
    <property type="entry name" value="NUDIX"/>
    <property type="match status" value="1"/>
</dbReference>
<keyword evidence="2" id="KW-0378">Hydrolase</keyword>
<evidence type="ECO:0000313" key="3">
    <source>
        <dbReference type="Proteomes" id="UP000293638"/>
    </source>
</evidence>
<dbReference type="PROSITE" id="PS51462">
    <property type="entry name" value="NUDIX"/>
    <property type="match status" value="1"/>
</dbReference>
<dbReference type="PANTHER" id="PTHR21340:SF7">
    <property type="entry name" value="NUDIX HYDROLASE DOMAIN-CONTAINING PROTEIN"/>
    <property type="match status" value="1"/>
</dbReference>
<dbReference type="InterPro" id="IPR000086">
    <property type="entry name" value="NUDIX_hydrolase_dom"/>
</dbReference>
<evidence type="ECO:0000313" key="2">
    <source>
        <dbReference type="EMBL" id="RZS86819.1"/>
    </source>
</evidence>
<dbReference type="Proteomes" id="UP000293638">
    <property type="component" value="Unassembled WGS sequence"/>
</dbReference>
<proteinExistence type="predicted"/>
<feature type="domain" description="Nudix hydrolase" evidence="1">
    <location>
        <begin position="1"/>
        <end position="149"/>
    </location>
</feature>
<keyword evidence="3" id="KW-1185">Reference proteome</keyword>
<dbReference type="EMBL" id="SGXD01000003">
    <property type="protein sequence ID" value="RZS86819.1"/>
    <property type="molecule type" value="Genomic_DNA"/>
</dbReference>
<dbReference type="GO" id="GO:0006167">
    <property type="term" value="P:AMP biosynthetic process"/>
    <property type="evidence" value="ECO:0007669"/>
    <property type="project" value="TreeGrafter"/>
</dbReference>
<accession>A0A4Q7NNK9</accession>
<protein>
    <submittedName>
        <fullName evidence="2">Putative NUDIX family NTP pyrophosphohydrolase</fullName>
    </submittedName>
</protein>
<gene>
    <name evidence="2" type="ORF">EV189_2235</name>
</gene>